<name>A0A2R3QGA8_9BURK</name>
<feature type="domain" description="HicB-like antitoxin of toxin-antitoxin system" evidence="1">
    <location>
        <begin position="5"/>
        <end position="64"/>
    </location>
</feature>
<organism evidence="2 3">
    <name type="scientific">Melaminivora suipulveris</name>
    <dbReference type="NCBI Taxonomy" id="2109913"/>
    <lineage>
        <taxon>Bacteria</taxon>
        <taxon>Pseudomonadati</taxon>
        <taxon>Pseudomonadota</taxon>
        <taxon>Betaproteobacteria</taxon>
        <taxon>Burkholderiales</taxon>
        <taxon>Comamonadaceae</taxon>
        <taxon>Melaminivora</taxon>
    </lineage>
</organism>
<evidence type="ECO:0000313" key="3">
    <source>
        <dbReference type="Proteomes" id="UP000237925"/>
    </source>
</evidence>
<gene>
    <name evidence="2" type="ORF">C6568_17395</name>
</gene>
<dbReference type="SUPFAM" id="SSF47413">
    <property type="entry name" value="lambda repressor-like DNA-binding domains"/>
    <property type="match status" value="1"/>
</dbReference>
<sequence>MEIRYPATFEPQDGGGFFVQFVDLPDTFTEGATLEEAQFNASEALSAMLGFKLDAGEAIAPPTAGAAGAQYIAPDAKTQAAYLIRQARADRSLSELARALETSWPAARKLEDPKHWPSLRQLERAAAALGKRLVLSLE</sequence>
<dbReference type="OrthoDB" id="5772151at2"/>
<dbReference type="InterPro" id="IPR031807">
    <property type="entry name" value="HicB-like"/>
</dbReference>
<reference evidence="2 3" key="1">
    <citation type="submission" date="2018-03" db="EMBL/GenBank/DDBJ databases">
        <title>Genome sequencing of Melaminivora sp.</title>
        <authorList>
            <person name="Kim S.-J."/>
            <person name="Heo J."/>
            <person name="Ahn J.-H."/>
            <person name="Kwon S.-W."/>
        </authorList>
    </citation>
    <scope>NUCLEOTIDE SEQUENCE [LARGE SCALE GENOMIC DNA]</scope>
    <source>
        <strain evidence="2 3">SC2-9</strain>
    </source>
</reference>
<dbReference type="RefSeq" id="WP_106685193.1">
    <property type="nucleotide sequence ID" value="NZ_CP027667.1"/>
</dbReference>
<dbReference type="InterPro" id="IPR010982">
    <property type="entry name" value="Lambda_DNA-bd_dom_sf"/>
</dbReference>
<proteinExistence type="predicted"/>
<protein>
    <submittedName>
        <fullName evidence="2">HicB family protein</fullName>
    </submittedName>
</protein>
<keyword evidence="3" id="KW-1185">Reference proteome</keyword>
<dbReference type="AlphaFoldDB" id="A0A2R3QGA8"/>
<dbReference type="GO" id="GO:0003677">
    <property type="term" value="F:DNA binding"/>
    <property type="evidence" value="ECO:0007669"/>
    <property type="project" value="InterPro"/>
</dbReference>
<dbReference type="PANTHER" id="PTHR34504">
    <property type="entry name" value="ANTITOXIN HICB"/>
    <property type="match status" value="1"/>
</dbReference>
<dbReference type="EMBL" id="CP027667">
    <property type="protein sequence ID" value="AVO50800.1"/>
    <property type="molecule type" value="Genomic_DNA"/>
</dbReference>
<dbReference type="Proteomes" id="UP000237925">
    <property type="component" value="Chromosome"/>
</dbReference>
<dbReference type="SUPFAM" id="SSF143100">
    <property type="entry name" value="TTHA1013/TTHA0281-like"/>
    <property type="match status" value="1"/>
</dbReference>
<evidence type="ECO:0000259" key="1">
    <source>
        <dbReference type="Pfam" id="PF15919"/>
    </source>
</evidence>
<dbReference type="InterPro" id="IPR051404">
    <property type="entry name" value="TA_system_antitoxin"/>
</dbReference>
<dbReference type="KEGG" id="mela:C6568_17395"/>
<dbReference type="Gene3D" id="3.30.160.250">
    <property type="match status" value="1"/>
</dbReference>
<accession>A0A2R3QGA8</accession>
<dbReference type="Gene3D" id="1.10.260.40">
    <property type="entry name" value="lambda repressor-like DNA-binding domains"/>
    <property type="match status" value="1"/>
</dbReference>
<dbReference type="Pfam" id="PF15919">
    <property type="entry name" value="HicB_lk_antitox"/>
    <property type="match status" value="1"/>
</dbReference>
<dbReference type="PANTHER" id="PTHR34504:SF4">
    <property type="entry name" value="ANTITOXIN HICB"/>
    <property type="match status" value="1"/>
</dbReference>
<dbReference type="InterPro" id="IPR035069">
    <property type="entry name" value="TTHA1013/TTHA0281-like"/>
</dbReference>
<evidence type="ECO:0000313" key="2">
    <source>
        <dbReference type="EMBL" id="AVO50800.1"/>
    </source>
</evidence>